<accession>A0A7S5QY77</accession>
<evidence type="ECO:0000313" key="2">
    <source>
        <dbReference type="Proteomes" id="UP000605518"/>
    </source>
</evidence>
<name>A0A7S5QY77_9CAUD</name>
<dbReference type="EMBL" id="MN988486">
    <property type="protein sequence ID" value="QIG68173.1"/>
    <property type="molecule type" value="Genomic_DNA"/>
</dbReference>
<gene>
    <name evidence="1" type="ORF">EVB55_238</name>
</gene>
<keyword evidence="2" id="KW-1185">Reference proteome</keyword>
<organism evidence="1 2">
    <name type="scientific">Rhizobium phage RHph_Y68</name>
    <dbReference type="NCBI Taxonomy" id="2509787"/>
    <lineage>
        <taxon>Viruses</taxon>
        <taxon>Duplodnaviria</taxon>
        <taxon>Heunggongvirae</taxon>
        <taxon>Uroviricota</taxon>
        <taxon>Caudoviricetes</taxon>
        <taxon>Pootjesviridae</taxon>
        <taxon>Staniewskivirinae</taxon>
        <taxon>Trinifflemingvirus</taxon>
        <taxon>Trinifflemingvirus Y68</taxon>
    </lineage>
</organism>
<dbReference type="Proteomes" id="UP000605518">
    <property type="component" value="Segment"/>
</dbReference>
<proteinExistence type="predicted"/>
<protein>
    <submittedName>
        <fullName evidence="1">Uncharacterized protein</fullName>
    </submittedName>
</protein>
<reference evidence="1" key="1">
    <citation type="submission" date="2020-01" db="EMBL/GenBank/DDBJ databases">
        <title>Patterns of diversity and host range of bacteriophage communities associated with bean-nodulatin bacteria.</title>
        <authorList>
            <person name="Vann Cauwenberghe J."/>
            <person name="Santamaria R.I."/>
            <person name="Bustos P."/>
            <person name="Juarez S."/>
            <person name="Gonzalez V."/>
        </authorList>
    </citation>
    <scope>NUCLEOTIDE SEQUENCE</scope>
</reference>
<evidence type="ECO:0000313" key="1">
    <source>
        <dbReference type="EMBL" id="QIG68173.1"/>
    </source>
</evidence>
<sequence length="63" mass="7543">MSLDYLNYIKKTHPEVMIFDKDLKVNPDGLEDMNTCIEEAENFEELKEVLLHFTNAVERWRLL</sequence>